<keyword evidence="6" id="KW-0566">Pantothenate biosynthesis</keyword>
<dbReference type="GO" id="GO:0004592">
    <property type="term" value="F:pantoate-beta-alanine ligase activity"/>
    <property type="evidence" value="ECO:0007669"/>
    <property type="project" value="UniProtKB-EC"/>
</dbReference>
<gene>
    <name evidence="13" type="ORF">BU14_0053s0022</name>
</gene>
<keyword evidence="14" id="KW-1185">Reference proteome</keyword>
<dbReference type="GO" id="GO:0015940">
    <property type="term" value="P:pantothenate biosynthetic process"/>
    <property type="evidence" value="ECO:0007669"/>
    <property type="project" value="UniProtKB-UniPathway"/>
</dbReference>
<evidence type="ECO:0000256" key="11">
    <source>
        <dbReference type="ARBA" id="ARBA00048258"/>
    </source>
</evidence>
<dbReference type="GO" id="GO:0005524">
    <property type="term" value="F:ATP binding"/>
    <property type="evidence" value="ECO:0007669"/>
    <property type="project" value="UniProtKB-KW"/>
</dbReference>
<dbReference type="Proteomes" id="UP000218209">
    <property type="component" value="Unassembled WGS sequence"/>
</dbReference>
<evidence type="ECO:0000313" key="14">
    <source>
        <dbReference type="Proteomes" id="UP000218209"/>
    </source>
</evidence>
<evidence type="ECO:0000313" key="13">
    <source>
        <dbReference type="EMBL" id="OSX80358.1"/>
    </source>
</evidence>
<evidence type="ECO:0000256" key="12">
    <source>
        <dbReference type="SAM" id="MobiDB-lite"/>
    </source>
</evidence>
<protein>
    <recommendedName>
        <fullName evidence="4">Pantoate--beta-alanine ligase</fullName>
        <ecNumber evidence="3">6.3.2.1</ecNumber>
    </recommendedName>
    <alternativeName>
        <fullName evidence="10">Pantoate-activating enzyme</fullName>
    </alternativeName>
    <alternativeName>
        <fullName evidence="9">Pantothenate synthetase</fullName>
    </alternativeName>
</protein>
<evidence type="ECO:0000256" key="8">
    <source>
        <dbReference type="ARBA" id="ARBA00022840"/>
    </source>
</evidence>
<evidence type="ECO:0000256" key="6">
    <source>
        <dbReference type="ARBA" id="ARBA00022655"/>
    </source>
</evidence>
<dbReference type="InterPro" id="IPR014729">
    <property type="entry name" value="Rossmann-like_a/b/a_fold"/>
</dbReference>
<evidence type="ECO:0000256" key="3">
    <source>
        <dbReference type="ARBA" id="ARBA00012219"/>
    </source>
</evidence>
<evidence type="ECO:0000256" key="9">
    <source>
        <dbReference type="ARBA" id="ARBA00029902"/>
    </source>
</evidence>
<organism evidence="13 14">
    <name type="scientific">Porphyra umbilicalis</name>
    <name type="common">Purple laver</name>
    <name type="synonym">Red alga</name>
    <dbReference type="NCBI Taxonomy" id="2786"/>
    <lineage>
        <taxon>Eukaryota</taxon>
        <taxon>Rhodophyta</taxon>
        <taxon>Bangiophyceae</taxon>
        <taxon>Bangiales</taxon>
        <taxon>Bangiaceae</taxon>
        <taxon>Porphyra</taxon>
    </lineage>
</organism>
<name>A0A1X6PI42_PORUM</name>
<feature type="region of interest" description="Disordered" evidence="12">
    <location>
        <begin position="1"/>
        <end position="20"/>
    </location>
</feature>
<dbReference type="EC" id="6.3.2.1" evidence="3"/>
<dbReference type="PANTHER" id="PTHR21299:SF1">
    <property type="entry name" value="PANTOATE--BETA-ALANINE LIGASE"/>
    <property type="match status" value="1"/>
</dbReference>
<dbReference type="Gene3D" id="3.30.1300.10">
    <property type="entry name" value="Pantoate-beta-alanine ligase, C-terminal domain"/>
    <property type="match status" value="1"/>
</dbReference>
<dbReference type="SUPFAM" id="SSF52374">
    <property type="entry name" value="Nucleotidylyl transferase"/>
    <property type="match status" value="1"/>
</dbReference>
<dbReference type="Pfam" id="PF02569">
    <property type="entry name" value="Pantoate_ligase"/>
    <property type="match status" value="1"/>
</dbReference>
<keyword evidence="7" id="KW-0547">Nucleotide-binding</keyword>
<dbReference type="HAMAP" id="MF_00158">
    <property type="entry name" value="PanC"/>
    <property type="match status" value="1"/>
</dbReference>
<comment type="pathway">
    <text evidence="1">Cofactor biosynthesis; (R)-pantothenate biosynthesis; (R)-pantothenate from (R)-pantoate and beta-alanine: step 1/1.</text>
</comment>
<evidence type="ECO:0000256" key="5">
    <source>
        <dbReference type="ARBA" id="ARBA00022598"/>
    </source>
</evidence>
<dbReference type="UniPathway" id="UPA00028">
    <property type="reaction ID" value="UER00005"/>
</dbReference>
<feature type="compositionally biased region" description="Basic residues" evidence="12">
    <location>
        <begin position="8"/>
        <end position="17"/>
    </location>
</feature>
<comment type="similarity">
    <text evidence="2">Belongs to the pantothenate synthetase family.</text>
</comment>
<keyword evidence="5" id="KW-0436">Ligase</keyword>
<evidence type="ECO:0000256" key="1">
    <source>
        <dbReference type="ARBA" id="ARBA00004990"/>
    </source>
</evidence>
<comment type="catalytic activity">
    <reaction evidence="11">
        <text>(R)-pantoate + beta-alanine + ATP = (R)-pantothenate + AMP + diphosphate + H(+)</text>
        <dbReference type="Rhea" id="RHEA:10912"/>
        <dbReference type="ChEBI" id="CHEBI:15378"/>
        <dbReference type="ChEBI" id="CHEBI:15980"/>
        <dbReference type="ChEBI" id="CHEBI:29032"/>
        <dbReference type="ChEBI" id="CHEBI:30616"/>
        <dbReference type="ChEBI" id="CHEBI:33019"/>
        <dbReference type="ChEBI" id="CHEBI:57966"/>
        <dbReference type="ChEBI" id="CHEBI:456215"/>
        <dbReference type="EC" id="6.3.2.1"/>
    </reaction>
</comment>
<evidence type="ECO:0000256" key="7">
    <source>
        <dbReference type="ARBA" id="ARBA00022741"/>
    </source>
</evidence>
<dbReference type="OrthoDB" id="2020436at2759"/>
<reference evidence="13 14" key="1">
    <citation type="submission" date="2017-03" db="EMBL/GenBank/DDBJ databases">
        <title>WGS assembly of Porphyra umbilicalis.</title>
        <authorList>
            <person name="Brawley S.H."/>
            <person name="Blouin N.A."/>
            <person name="Ficko-Blean E."/>
            <person name="Wheeler G.L."/>
            <person name="Lohr M."/>
            <person name="Goodson H.V."/>
            <person name="Jenkins J.W."/>
            <person name="Blaby-Haas C.E."/>
            <person name="Helliwell K.E."/>
            <person name="Chan C."/>
            <person name="Marriage T."/>
            <person name="Bhattacharya D."/>
            <person name="Klein A.S."/>
            <person name="Badis Y."/>
            <person name="Brodie J."/>
            <person name="Cao Y."/>
            <person name="Collen J."/>
            <person name="Dittami S.M."/>
            <person name="Gachon C.M."/>
            <person name="Green B.R."/>
            <person name="Karpowicz S."/>
            <person name="Kim J.W."/>
            <person name="Kudahl U."/>
            <person name="Lin S."/>
            <person name="Michel G."/>
            <person name="Mittag M."/>
            <person name="Olson B.J."/>
            <person name="Pangilinan J."/>
            <person name="Peng Y."/>
            <person name="Qiu H."/>
            <person name="Shu S."/>
            <person name="Singer J.T."/>
            <person name="Smith A.G."/>
            <person name="Sprecher B.N."/>
            <person name="Wagner V."/>
            <person name="Wang W."/>
            <person name="Wang Z.-Y."/>
            <person name="Yan J."/>
            <person name="Yarish C."/>
            <person name="Zoeuner-Riek S."/>
            <person name="Zhuang Y."/>
            <person name="Zou Y."/>
            <person name="Lindquist E.A."/>
            <person name="Grimwood J."/>
            <person name="Barry K."/>
            <person name="Rokhsar D.S."/>
            <person name="Schmutz J."/>
            <person name="Stiller J.W."/>
            <person name="Grossman A.R."/>
            <person name="Prochnik S.E."/>
        </authorList>
    </citation>
    <scope>NUCLEOTIDE SEQUENCE [LARGE SCALE GENOMIC DNA]</scope>
    <source>
        <strain evidence="13">4086291</strain>
    </source>
</reference>
<dbReference type="EMBL" id="KV918776">
    <property type="protein sequence ID" value="OSX80358.1"/>
    <property type="molecule type" value="Genomic_DNA"/>
</dbReference>
<dbReference type="AlphaFoldDB" id="A0A1X6PI42"/>
<evidence type="ECO:0000256" key="2">
    <source>
        <dbReference type="ARBA" id="ARBA00009256"/>
    </source>
</evidence>
<evidence type="ECO:0000256" key="10">
    <source>
        <dbReference type="ARBA" id="ARBA00032806"/>
    </source>
</evidence>
<dbReference type="InterPro" id="IPR042176">
    <property type="entry name" value="Pantoate_ligase_C"/>
</dbReference>
<accession>A0A1X6PI42</accession>
<dbReference type="NCBIfam" id="TIGR00018">
    <property type="entry name" value="panC"/>
    <property type="match status" value="1"/>
</dbReference>
<sequence>MTGLLRRAVPRGRRRRPLPFSNTCPLSLTGGFLSAPVCYLPPPIMPDGAAAPRAGDAAADGGGGGPGHAAAAAAGVTILSSVGEMVAARERLPAGTRVGLVATMGALHGGHLELVRRSLADTDVTIVTIYVNPLQFSATEDLGTYPRTVDDDVALLTPLLAAPADAGTPPPPHLLFTPTVAEMRPAGATTTVATAVGDAAANPSSEGASRPHFFGGVATVVAALLHLTRPTVAFFGEKDAQQLAVVTALARDLHFGTTIVGVPTVREADGVAASSRNVYLTAAGRAAAPALYRSLVAARDAWAEAGETAASALRAAVRRGVDAGTAASGGRVLYVSVADRWSMAEVDGAVRSAADVRATAPGGEVVVCVAVQLGAARLIDNIVLR</sequence>
<evidence type="ECO:0000256" key="4">
    <source>
        <dbReference type="ARBA" id="ARBA00015647"/>
    </source>
</evidence>
<dbReference type="Gene3D" id="3.40.50.620">
    <property type="entry name" value="HUPs"/>
    <property type="match status" value="1"/>
</dbReference>
<dbReference type="InterPro" id="IPR003721">
    <property type="entry name" value="Pantoate_ligase"/>
</dbReference>
<proteinExistence type="inferred from homology"/>
<keyword evidence="8" id="KW-0067">ATP-binding</keyword>
<dbReference type="GO" id="GO:0005829">
    <property type="term" value="C:cytosol"/>
    <property type="evidence" value="ECO:0007669"/>
    <property type="project" value="TreeGrafter"/>
</dbReference>
<dbReference type="PANTHER" id="PTHR21299">
    <property type="entry name" value="CYTIDYLATE KINASE/PANTOATE-BETA-ALANINE LIGASE"/>
    <property type="match status" value="1"/>
</dbReference>